<dbReference type="GO" id="GO:0003910">
    <property type="term" value="F:DNA ligase (ATP) activity"/>
    <property type="evidence" value="ECO:0007669"/>
    <property type="project" value="InterPro"/>
</dbReference>
<dbReference type="Pfam" id="PF01068">
    <property type="entry name" value="DNA_ligase_A_M"/>
    <property type="match status" value="2"/>
</dbReference>
<keyword evidence="13" id="KW-0539">Nucleus</keyword>
<keyword evidence="19" id="KW-1185">Reference proteome</keyword>
<dbReference type="SUPFAM" id="SSF52113">
    <property type="entry name" value="BRCT domain"/>
    <property type="match status" value="2"/>
</dbReference>
<keyword evidence="11" id="KW-0233">DNA recombination</keyword>
<accession>A0A8J5MYH4</accession>
<evidence type="ECO:0000256" key="11">
    <source>
        <dbReference type="ARBA" id="ARBA00023172"/>
    </source>
</evidence>
<evidence type="ECO:0000256" key="1">
    <source>
        <dbReference type="ARBA" id="ARBA00001946"/>
    </source>
</evidence>
<comment type="cofactor">
    <cofactor evidence="1">
        <name>Mg(2+)</name>
        <dbReference type="ChEBI" id="CHEBI:18420"/>
    </cofactor>
</comment>
<dbReference type="AlphaFoldDB" id="A0A8J5MYH4"/>
<feature type="domain" description="BRCT" evidence="17">
    <location>
        <begin position="729"/>
        <end position="810"/>
    </location>
</feature>
<keyword evidence="4 18" id="KW-0436">Ligase</keyword>
<evidence type="ECO:0000256" key="5">
    <source>
        <dbReference type="ARBA" id="ARBA00022723"/>
    </source>
</evidence>
<gene>
    <name evidence="18" type="primary">DNL4-L</name>
    <name evidence="18" type="ORF">Hamer_G010173</name>
</gene>
<dbReference type="GO" id="GO:0006297">
    <property type="term" value="P:nucleotide-excision repair, DNA gap filling"/>
    <property type="evidence" value="ECO:0007669"/>
    <property type="project" value="TreeGrafter"/>
</dbReference>
<comment type="similarity">
    <text evidence="3">Belongs to the ATP-dependent DNA ligase family.</text>
</comment>
<keyword evidence="9" id="KW-0067">ATP-binding</keyword>
<dbReference type="SUPFAM" id="SSF56091">
    <property type="entry name" value="DNA ligase/mRNA capping enzyme, catalytic domain"/>
    <property type="match status" value="1"/>
</dbReference>
<evidence type="ECO:0000256" key="14">
    <source>
        <dbReference type="ARBA" id="ARBA00030676"/>
    </source>
</evidence>
<dbReference type="GO" id="GO:0005524">
    <property type="term" value="F:ATP binding"/>
    <property type="evidence" value="ECO:0007669"/>
    <property type="project" value="UniProtKB-KW"/>
</dbReference>
<evidence type="ECO:0000259" key="17">
    <source>
        <dbReference type="PROSITE" id="PS50172"/>
    </source>
</evidence>
<feature type="domain" description="BRCT" evidence="17">
    <location>
        <begin position="577"/>
        <end position="664"/>
    </location>
</feature>
<dbReference type="SMART" id="SM00292">
    <property type="entry name" value="BRCT"/>
    <property type="match status" value="2"/>
</dbReference>
<dbReference type="GO" id="GO:0005958">
    <property type="term" value="C:DNA-dependent protein kinase-DNA ligase 4 complex"/>
    <property type="evidence" value="ECO:0007669"/>
    <property type="project" value="TreeGrafter"/>
</dbReference>
<reference evidence="18" key="1">
    <citation type="journal article" date="2021" name="Sci. Adv.">
        <title>The American lobster genome reveals insights on longevity, neural, and immune adaptations.</title>
        <authorList>
            <person name="Polinski J.M."/>
            <person name="Zimin A.V."/>
            <person name="Clark K.F."/>
            <person name="Kohn A.B."/>
            <person name="Sadowski N."/>
            <person name="Timp W."/>
            <person name="Ptitsyn A."/>
            <person name="Khanna P."/>
            <person name="Romanova D.Y."/>
            <person name="Williams P."/>
            <person name="Greenwood S.J."/>
            <person name="Moroz L.L."/>
            <person name="Walt D.R."/>
            <person name="Bodnar A.G."/>
        </authorList>
    </citation>
    <scope>NUCLEOTIDE SEQUENCE</scope>
    <source>
        <strain evidence="18">GMGI-L3</strain>
    </source>
</reference>
<dbReference type="InterPro" id="IPR012310">
    <property type="entry name" value="DNA_ligase_ATP-dep_cent"/>
</dbReference>
<dbReference type="Pfam" id="PF04675">
    <property type="entry name" value="DNA_ligase_A_N"/>
    <property type="match status" value="1"/>
</dbReference>
<dbReference type="GO" id="GO:0006303">
    <property type="term" value="P:double-strand break repair via nonhomologous end joining"/>
    <property type="evidence" value="ECO:0007669"/>
    <property type="project" value="TreeGrafter"/>
</dbReference>
<dbReference type="PANTHER" id="PTHR45997">
    <property type="entry name" value="DNA LIGASE 4"/>
    <property type="match status" value="1"/>
</dbReference>
<evidence type="ECO:0000259" key="16">
    <source>
        <dbReference type="PROSITE" id="PS50160"/>
    </source>
</evidence>
<evidence type="ECO:0000256" key="3">
    <source>
        <dbReference type="ARBA" id="ARBA00007572"/>
    </source>
</evidence>
<dbReference type="Proteomes" id="UP000747542">
    <property type="component" value="Unassembled WGS sequence"/>
</dbReference>
<name>A0A8J5MYH4_HOMAM</name>
<dbReference type="GO" id="GO:0032807">
    <property type="term" value="C:DNA ligase IV complex"/>
    <property type="evidence" value="ECO:0007669"/>
    <property type="project" value="TreeGrafter"/>
</dbReference>
<evidence type="ECO:0000256" key="12">
    <source>
        <dbReference type="ARBA" id="ARBA00023204"/>
    </source>
</evidence>
<protein>
    <recommendedName>
        <fullName evidence="15">DNA ligase IV</fullName>
    </recommendedName>
    <alternativeName>
        <fullName evidence="14">Polydeoxyribonucleotide synthase [ATP] 4</fullName>
    </alternativeName>
</protein>
<dbReference type="InterPro" id="IPR036420">
    <property type="entry name" value="BRCT_dom_sf"/>
</dbReference>
<dbReference type="Gene3D" id="3.30.470.30">
    <property type="entry name" value="DNA ligase/mRNA capping enzyme"/>
    <property type="match status" value="2"/>
</dbReference>
<evidence type="ECO:0000256" key="15">
    <source>
        <dbReference type="ARBA" id="ARBA00031942"/>
    </source>
</evidence>
<dbReference type="InterPro" id="IPR012340">
    <property type="entry name" value="NA-bd_OB-fold"/>
</dbReference>
<dbReference type="InterPro" id="IPR012308">
    <property type="entry name" value="DNA_ligase_ATP-dep_N"/>
</dbReference>
<keyword evidence="8" id="KW-0227">DNA damage</keyword>
<dbReference type="GO" id="GO:0003677">
    <property type="term" value="F:DNA binding"/>
    <property type="evidence" value="ECO:0007669"/>
    <property type="project" value="InterPro"/>
</dbReference>
<dbReference type="GO" id="GO:0046872">
    <property type="term" value="F:metal ion binding"/>
    <property type="evidence" value="ECO:0007669"/>
    <property type="project" value="UniProtKB-KW"/>
</dbReference>
<keyword evidence="12" id="KW-0234">DNA repair</keyword>
<dbReference type="CDD" id="cd07968">
    <property type="entry name" value="OBF_DNA_ligase_IV"/>
    <property type="match status" value="1"/>
</dbReference>
<dbReference type="InterPro" id="IPR001357">
    <property type="entry name" value="BRCT_dom"/>
</dbReference>
<comment type="caution">
    <text evidence="18">The sequence shown here is derived from an EMBL/GenBank/DDBJ whole genome shotgun (WGS) entry which is preliminary data.</text>
</comment>
<dbReference type="Gene3D" id="1.10.3260.10">
    <property type="entry name" value="DNA ligase, ATP-dependent, N-terminal domain"/>
    <property type="match status" value="1"/>
</dbReference>
<dbReference type="PANTHER" id="PTHR45997:SF1">
    <property type="entry name" value="DNA LIGASE 4"/>
    <property type="match status" value="1"/>
</dbReference>
<keyword evidence="6" id="KW-0677">Repeat</keyword>
<evidence type="ECO:0000313" key="19">
    <source>
        <dbReference type="Proteomes" id="UP000747542"/>
    </source>
</evidence>
<dbReference type="InterPro" id="IPR029710">
    <property type="entry name" value="LIG4"/>
</dbReference>
<sequence length="815" mass="93030">MGSSIIASLIPWSHVCRMLDKVQSSVRASKKEMLLKFIRQFRELLKKKLQEDPNAPDSFFPVMRILLPALDRARGAYGVKERKLAELYIRILGLKKEGNDAQKLLHFRKPNSSAGSESGDFAEVAYYVLKNRCPDKGDMTLHDEVERSLMTMLRSMTATEQKWLMRVLLKDMRLGIGQGAIFNAWHPDAKDFYDVNNNLEKVCKTLRDPTIRLHEIEVSLFSAFRPMLAQQAVLDKVETQMDHKPFYAETKYDGERSQIHKKGNVYKYFSRNFGEHLDVKNLREEGDWHVCFCVFDIVYLNGEVLSNLPLRDRIEKIKTVIKPLEGRVMLSTRTYVKSKEDVIRVLNEAIDKREEGVVLKDPDSVYRPASRKGGWIKVKPEYVNSLVPELDLVIIGGYYGKGRHQGVLSHFLLGVAVPSGVPGGKPREFHSFCRIGSGYTVAELGELVDKLSPHTKVGQQPKNVVVSREKPDVWIDPVKSYIVQVRAAEIVKSDLYQAKVTLRFPRVEKVRYDKPWYDTLTTTELDQLVKEASGKLATKHYIDGGDEPSAKRKTQAKIEQPSLPLHFRPADLSNVVKKGEIFSGLEMCVMGGSDDNTKQQLETLLVEHGGSFTQHPGQNTHCIVTNTMSIRVKNYSSKHNVVRPSWIEDCTKSSRLLPWGPLDVMHLQKKEKSHMRDLFDIFGDSYTEPANKKSLKRVMDNMKKESWTPLSAEEMCELDEKTCDPLETRGLFRLITAFFCNKEEHHLASLMLRLHGGSVTNTLDNATHVVTGKESIQRPSEMGGRHLVMSDWIYDCVEKGKLFEPRYYVPKLMLD</sequence>
<dbReference type="SUPFAM" id="SSF50249">
    <property type="entry name" value="Nucleic acid-binding proteins"/>
    <property type="match status" value="1"/>
</dbReference>
<evidence type="ECO:0000256" key="7">
    <source>
        <dbReference type="ARBA" id="ARBA00022741"/>
    </source>
</evidence>
<evidence type="ECO:0000313" key="18">
    <source>
        <dbReference type="EMBL" id="KAG7167779.1"/>
    </source>
</evidence>
<dbReference type="Pfam" id="PF04679">
    <property type="entry name" value="DNA_ligase_A_C"/>
    <property type="match status" value="1"/>
</dbReference>
<feature type="domain" description="ATP-dependent DNA ligase family profile" evidence="16">
    <location>
        <begin position="283"/>
        <end position="417"/>
    </location>
</feature>
<evidence type="ECO:0000256" key="9">
    <source>
        <dbReference type="ARBA" id="ARBA00022840"/>
    </source>
</evidence>
<dbReference type="Pfam" id="PF00533">
    <property type="entry name" value="BRCT"/>
    <property type="match status" value="1"/>
</dbReference>
<keyword evidence="5" id="KW-0479">Metal-binding</keyword>
<dbReference type="Gene3D" id="3.40.50.10190">
    <property type="entry name" value="BRCT domain"/>
    <property type="match status" value="2"/>
</dbReference>
<evidence type="ECO:0000256" key="13">
    <source>
        <dbReference type="ARBA" id="ARBA00023242"/>
    </source>
</evidence>
<dbReference type="InterPro" id="IPR036599">
    <property type="entry name" value="DNA_ligase_N_sf"/>
</dbReference>
<dbReference type="CDD" id="cd07903">
    <property type="entry name" value="Adenylation_DNA_ligase_IV"/>
    <property type="match status" value="1"/>
</dbReference>
<dbReference type="InterPro" id="IPR044125">
    <property type="entry name" value="Adenylation_DNA_ligase_IV"/>
</dbReference>
<keyword evidence="10" id="KW-0460">Magnesium</keyword>
<organism evidence="18 19">
    <name type="scientific">Homarus americanus</name>
    <name type="common">American lobster</name>
    <dbReference type="NCBI Taxonomy" id="6706"/>
    <lineage>
        <taxon>Eukaryota</taxon>
        <taxon>Metazoa</taxon>
        <taxon>Ecdysozoa</taxon>
        <taxon>Arthropoda</taxon>
        <taxon>Crustacea</taxon>
        <taxon>Multicrustacea</taxon>
        <taxon>Malacostraca</taxon>
        <taxon>Eumalacostraca</taxon>
        <taxon>Eucarida</taxon>
        <taxon>Decapoda</taxon>
        <taxon>Pleocyemata</taxon>
        <taxon>Astacidea</taxon>
        <taxon>Nephropoidea</taxon>
        <taxon>Nephropidae</taxon>
        <taxon>Homarus</taxon>
    </lineage>
</organism>
<evidence type="ECO:0000256" key="10">
    <source>
        <dbReference type="ARBA" id="ARBA00022842"/>
    </source>
</evidence>
<keyword evidence="7" id="KW-0547">Nucleotide-binding</keyword>
<dbReference type="Gene3D" id="2.40.50.140">
    <property type="entry name" value="Nucleic acid-binding proteins"/>
    <property type="match status" value="1"/>
</dbReference>
<comment type="subcellular location">
    <subcellularLocation>
        <location evidence="2">Nucleus</location>
    </subcellularLocation>
</comment>
<dbReference type="PROSITE" id="PS50172">
    <property type="entry name" value="BRCT"/>
    <property type="match status" value="2"/>
</dbReference>
<proteinExistence type="inferred from homology"/>
<dbReference type="EMBL" id="JAHLQT010021257">
    <property type="protein sequence ID" value="KAG7167779.1"/>
    <property type="molecule type" value="Genomic_DNA"/>
</dbReference>
<dbReference type="FunFam" id="2.40.50.140:FF:000173">
    <property type="entry name" value="DNA ligase"/>
    <property type="match status" value="1"/>
</dbReference>
<evidence type="ECO:0000256" key="8">
    <source>
        <dbReference type="ARBA" id="ARBA00022763"/>
    </source>
</evidence>
<dbReference type="PROSITE" id="PS50160">
    <property type="entry name" value="DNA_LIGASE_A3"/>
    <property type="match status" value="1"/>
</dbReference>
<dbReference type="InterPro" id="IPR012309">
    <property type="entry name" value="DNA_ligase_ATP-dep_C"/>
</dbReference>
<evidence type="ECO:0000256" key="4">
    <source>
        <dbReference type="ARBA" id="ARBA00022598"/>
    </source>
</evidence>
<dbReference type="GO" id="GO:0006310">
    <property type="term" value="P:DNA recombination"/>
    <property type="evidence" value="ECO:0007669"/>
    <property type="project" value="UniProtKB-KW"/>
</dbReference>
<evidence type="ECO:0000256" key="2">
    <source>
        <dbReference type="ARBA" id="ARBA00004123"/>
    </source>
</evidence>
<evidence type="ECO:0000256" key="6">
    <source>
        <dbReference type="ARBA" id="ARBA00022737"/>
    </source>
</evidence>